<keyword evidence="4" id="KW-0597">Phosphoprotein</keyword>
<evidence type="ECO:0000256" key="4">
    <source>
        <dbReference type="ARBA" id="ARBA00022553"/>
    </source>
</evidence>
<evidence type="ECO:0000256" key="3">
    <source>
        <dbReference type="ARBA" id="ARBA00022490"/>
    </source>
</evidence>
<dbReference type="GO" id="GO:0007052">
    <property type="term" value="P:mitotic spindle organization"/>
    <property type="evidence" value="ECO:0007669"/>
    <property type="project" value="TreeGrafter"/>
</dbReference>
<evidence type="ECO:0000256" key="15">
    <source>
        <dbReference type="RuleBase" id="RU000394"/>
    </source>
</evidence>
<keyword evidence="9 14" id="KW-0067">ATP-binding</keyword>
<feature type="domain" description="Kinesin motor" evidence="18">
    <location>
        <begin position="6"/>
        <end position="389"/>
    </location>
</feature>
<keyword evidence="5" id="KW-0853">WD repeat</keyword>
<feature type="region of interest" description="Disordered" evidence="17">
    <location>
        <begin position="807"/>
        <end position="848"/>
    </location>
</feature>
<feature type="coiled-coil region" evidence="16">
    <location>
        <begin position="878"/>
        <end position="912"/>
    </location>
</feature>
<dbReference type="GO" id="GO:0051231">
    <property type="term" value="P:spindle elongation"/>
    <property type="evidence" value="ECO:0007669"/>
    <property type="project" value="TreeGrafter"/>
</dbReference>
<evidence type="ECO:0000313" key="19">
    <source>
        <dbReference type="Proteomes" id="UP000887581"/>
    </source>
</evidence>
<dbReference type="GO" id="GO:0005524">
    <property type="term" value="F:ATP binding"/>
    <property type="evidence" value="ECO:0007669"/>
    <property type="project" value="UniProtKB-UniRule"/>
</dbReference>
<dbReference type="InterPro" id="IPR027417">
    <property type="entry name" value="P-loop_NTPase"/>
</dbReference>
<dbReference type="InterPro" id="IPR056533">
    <property type="entry name" value="KIF21A/B_hel_1"/>
</dbReference>
<dbReference type="Pfam" id="PF00225">
    <property type="entry name" value="Kinesin"/>
    <property type="match status" value="1"/>
</dbReference>
<feature type="coiled-coil region" evidence="16">
    <location>
        <begin position="411"/>
        <end position="452"/>
    </location>
</feature>
<evidence type="ECO:0000256" key="5">
    <source>
        <dbReference type="ARBA" id="ARBA00022574"/>
    </source>
</evidence>
<keyword evidence="13" id="KW-0966">Cell projection</keyword>
<dbReference type="GO" id="GO:0005875">
    <property type="term" value="C:microtubule associated complex"/>
    <property type="evidence" value="ECO:0007669"/>
    <property type="project" value="TreeGrafter"/>
</dbReference>
<evidence type="ECO:0000256" key="2">
    <source>
        <dbReference type="ARBA" id="ARBA00004316"/>
    </source>
</evidence>
<accession>A0A915Q1V8</accession>
<evidence type="ECO:0000256" key="10">
    <source>
        <dbReference type="ARBA" id="ARBA00023054"/>
    </source>
</evidence>
<dbReference type="PROSITE" id="PS00411">
    <property type="entry name" value="KINESIN_MOTOR_1"/>
    <property type="match status" value="1"/>
</dbReference>
<dbReference type="Proteomes" id="UP000887581">
    <property type="component" value="Unplaced"/>
</dbReference>
<evidence type="ECO:0000259" key="18">
    <source>
        <dbReference type="PROSITE" id="PS50067"/>
    </source>
</evidence>
<feature type="compositionally biased region" description="Basic and acidic residues" evidence="17">
    <location>
        <begin position="807"/>
        <end position="833"/>
    </location>
</feature>
<keyword evidence="6 15" id="KW-0493">Microtubule</keyword>
<feature type="binding site" evidence="14">
    <location>
        <begin position="102"/>
        <end position="109"/>
    </location>
    <ligand>
        <name>ATP</name>
        <dbReference type="ChEBI" id="CHEBI:30616"/>
    </ligand>
</feature>
<evidence type="ECO:0000256" key="8">
    <source>
        <dbReference type="ARBA" id="ARBA00022741"/>
    </source>
</evidence>
<dbReference type="Pfam" id="PF23204">
    <property type="entry name" value="KIF21A_2nd"/>
    <property type="match status" value="1"/>
</dbReference>
<evidence type="ECO:0000256" key="16">
    <source>
        <dbReference type="SAM" id="Coils"/>
    </source>
</evidence>
<comment type="subcellular location">
    <subcellularLocation>
        <location evidence="2">Cell projection</location>
    </subcellularLocation>
    <subcellularLocation>
        <location evidence="1">Cytoplasm</location>
        <location evidence="1">Cytoskeleton</location>
    </subcellularLocation>
</comment>
<proteinExistence type="inferred from homology"/>
<evidence type="ECO:0000256" key="17">
    <source>
        <dbReference type="SAM" id="MobiDB-lite"/>
    </source>
</evidence>
<comment type="similarity">
    <text evidence="14 15">Belongs to the TRAFAC class myosin-kinesin ATPase superfamily. Kinesin family.</text>
</comment>
<organism evidence="19 20">
    <name type="scientific">Setaria digitata</name>
    <dbReference type="NCBI Taxonomy" id="48799"/>
    <lineage>
        <taxon>Eukaryota</taxon>
        <taxon>Metazoa</taxon>
        <taxon>Ecdysozoa</taxon>
        <taxon>Nematoda</taxon>
        <taxon>Chromadorea</taxon>
        <taxon>Rhabditida</taxon>
        <taxon>Spirurina</taxon>
        <taxon>Spiruromorpha</taxon>
        <taxon>Filarioidea</taxon>
        <taxon>Setariidae</taxon>
        <taxon>Setaria</taxon>
    </lineage>
</organism>
<evidence type="ECO:0000313" key="20">
    <source>
        <dbReference type="WBParaSite" id="sdigi.contig6.g729.t1"/>
    </source>
</evidence>
<evidence type="ECO:0000256" key="11">
    <source>
        <dbReference type="ARBA" id="ARBA00023175"/>
    </source>
</evidence>
<dbReference type="GO" id="GO:0005874">
    <property type="term" value="C:microtubule"/>
    <property type="evidence" value="ECO:0007669"/>
    <property type="project" value="UniProtKB-KW"/>
</dbReference>
<dbReference type="SUPFAM" id="SSF52540">
    <property type="entry name" value="P-loop containing nucleoside triphosphate hydrolases"/>
    <property type="match status" value="1"/>
</dbReference>
<keyword evidence="10 16" id="KW-0175">Coiled coil</keyword>
<keyword evidence="12" id="KW-0206">Cytoskeleton</keyword>
<dbReference type="FunFam" id="3.40.850.10:FF:000011">
    <property type="entry name" value="Kinesin family member 21A"/>
    <property type="match status" value="1"/>
</dbReference>
<evidence type="ECO:0000256" key="1">
    <source>
        <dbReference type="ARBA" id="ARBA00004245"/>
    </source>
</evidence>
<evidence type="ECO:0000256" key="12">
    <source>
        <dbReference type="ARBA" id="ARBA00023212"/>
    </source>
</evidence>
<sequence>MGDSSCVRVAVRVRPQSERERVENNHVCTNVLQKEAQVRGCGSLRELFLIFIIYITIGGERSFTFDYAFDTGTKQQKVYDDCVKNLIEGTFDGFNATVLAYGQTGSGKTYTMGTAFDMMDVMSENDVGIVPRAIRHLFSGMDSRKQQALEQGFVEPCFDIVAQFVELYNEDIIDLLSHERSPRGLRIHEDSKGEIFLNGVTRVTVTSPSQTLEVLKNGALNRKTASTNMNEQSSRSHAIFTMIIKQQRTVIIKPSFDPQFTVEQRDEAAATEEPSATDLELLSAKFHFVDLAGSERLKRTGATGDRIKEGININFGLLALGNVICALTTPATPDKVIHIPYRDSKLTRLLQDSLGGNSRTLMIACISPSDCDYVETLNTLKYANRAKDIKNKGRVTVSDGVESFNDQYRENVLLQADVSQLRIRIKALQETVEMLRARNVQLLAEKDEVSARMRVSEESSTDGSAKQEGEAFSSTVRVYLDELESLRCALMESHATNEQLHQQLSRWKSMAANNTQRIPPDYLASHGVMINDSLGNGPERAGTLKPTSSLIQEAKADIKRMKQSITETLPEEEKVNDNGTKLNVDDTMKSNIIVEDFDLDDDELRDDGDEDTEIENEAETGDVIDDLADLQAEISIKERLVIELEQSERRLAEVQIMYEKKLAELSLRINEMEVERDRVLAEMGEWIHSLRVTVASKHSQKVVDAEHVRKIREDYEKKLTAMRDEFKKLQSVEREHRRMQAKQVAEQQQLLRLRNELNELKKAKVQLMQRIKEEARRAKATELANMKKLAGLEKESRKKDNLIQKLQSKDRQREEFLKRSADERSTYDRKSDRNGVQQNMRSATLRHGRGTVPLTKLEINKAKSKWMIRRRISQRQAITKLEDELEKIVVEKRVLAEEIQRLEQQFIKAKNLAERDLIGEHIDGCYAKMRYIQEQFTELRNTIAGIDNENTKRYEHIRYVDTSSCESAENSMTVVE</sequence>
<dbReference type="Pfam" id="PF25764">
    <property type="entry name" value="KIF21A_4th"/>
    <property type="match status" value="1"/>
</dbReference>
<evidence type="ECO:0000256" key="7">
    <source>
        <dbReference type="ARBA" id="ARBA00022737"/>
    </source>
</evidence>
<evidence type="ECO:0000256" key="6">
    <source>
        <dbReference type="ARBA" id="ARBA00022701"/>
    </source>
</evidence>
<dbReference type="Gene3D" id="3.40.850.10">
    <property type="entry name" value="Kinesin motor domain"/>
    <property type="match status" value="1"/>
</dbReference>
<dbReference type="PANTHER" id="PTHR47969:SF28">
    <property type="entry name" value="KINESIN-LIKE PROTEIN KIF21B"/>
    <property type="match status" value="1"/>
</dbReference>
<evidence type="ECO:0000256" key="14">
    <source>
        <dbReference type="PROSITE-ProRule" id="PRU00283"/>
    </source>
</evidence>
<dbReference type="InterPro" id="IPR056532">
    <property type="entry name" value="KIF21A/B_hel_2"/>
</dbReference>
<dbReference type="WBParaSite" id="sdigi.contig6.g729.t1">
    <property type="protein sequence ID" value="sdigi.contig6.g729.t1"/>
    <property type="gene ID" value="sdigi.contig6.g729"/>
</dbReference>
<dbReference type="CDD" id="cd01372">
    <property type="entry name" value="KISc_KIF4"/>
    <property type="match status" value="1"/>
</dbReference>
<dbReference type="PANTHER" id="PTHR47969">
    <property type="entry name" value="CHROMOSOME-ASSOCIATED KINESIN KIF4A-RELATED"/>
    <property type="match status" value="1"/>
</dbReference>
<dbReference type="GO" id="GO:0008017">
    <property type="term" value="F:microtubule binding"/>
    <property type="evidence" value="ECO:0007669"/>
    <property type="project" value="InterPro"/>
</dbReference>
<dbReference type="InterPro" id="IPR027640">
    <property type="entry name" value="Kinesin-like_fam"/>
</dbReference>
<dbReference type="InterPro" id="IPR036961">
    <property type="entry name" value="Kinesin_motor_dom_sf"/>
</dbReference>
<dbReference type="GO" id="GO:0007018">
    <property type="term" value="P:microtubule-based movement"/>
    <property type="evidence" value="ECO:0007669"/>
    <property type="project" value="InterPro"/>
</dbReference>
<evidence type="ECO:0000256" key="9">
    <source>
        <dbReference type="ARBA" id="ARBA00022840"/>
    </source>
</evidence>
<dbReference type="Pfam" id="PF23203">
    <property type="entry name" value="KIF21A"/>
    <property type="match status" value="1"/>
</dbReference>
<name>A0A915Q1V8_9BILA</name>
<reference evidence="20" key="1">
    <citation type="submission" date="2022-11" db="UniProtKB">
        <authorList>
            <consortium name="WormBaseParasite"/>
        </authorList>
    </citation>
    <scope>IDENTIFICATION</scope>
</reference>
<dbReference type="GO" id="GO:0003777">
    <property type="term" value="F:microtubule motor activity"/>
    <property type="evidence" value="ECO:0007669"/>
    <property type="project" value="InterPro"/>
</dbReference>
<keyword evidence="3" id="KW-0963">Cytoplasm</keyword>
<dbReference type="InterPro" id="IPR001752">
    <property type="entry name" value="Kinesin_motor_dom"/>
</dbReference>
<keyword evidence="19" id="KW-1185">Reference proteome</keyword>
<evidence type="ECO:0000256" key="13">
    <source>
        <dbReference type="ARBA" id="ARBA00023273"/>
    </source>
</evidence>
<keyword evidence="11 14" id="KW-0505">Motor protein</keyword>
<dbReference type="SMART" id="SM00129">
    <property type="entry name" value="KISc"/>
    <property type="match status" value="1"/>
</dbReference>
<protein>
    <recommendedName>
        <fullName evidence="15">Kinesin-like protein</fullName>
    </recommendedName>
</protein>
<dbReference type="PRINTS" id="PR00380">
    <property type="entry name" value="KINESINHEAVY"/>
</dbReference>
<keyword evidence="7" id="KW-0677">Repeat</keyword>
<dbReference type="InterPro" id="IPR019821">
    <property type="entry name" value="Kinesin_motor_CS"/>
</dbReference>
<dbReference type="AlphaFoldDB" id="A0A915Q1V8"/>
<dbReference type="PROSITE" id="PS50067">
    <property type="entry name" value="KINESIN_MOTOR_2"/>
    <property type="match status" value="1"/>
</dbReference>
<dbReference type="GO" id="GO:0042995">
    <property type="term" value="C:cell projection"/>
    <property type="evidence" value="ECO:0007669"/>
    <property type="project" value="UniProtKB-SubCell"/>
</dbReference>
<keyword evidence="8 14" id="KW-0547">Nucleotide-binding</keyword>